<comment type="cofactor">
    <cofactor evidence="8">
        <name>Mn(2+)</name>
        <dbReference type="ChEBI" id="CHEBI:29035"/>
    </cofactor>
    <cofactor evidence="8">
        <name>Mg(2+)</name>
        <dbReference type="ChEBI" id="CHEBI:18420"/>
    </cofactor>
    <text evidence="8">Manganese or magnesium. Binds 1 divalent metal ion per monomer in the absence of substrate. May bind a second metal ion after substrate binding.</text>
</comment>
<dbReference type="VEuPathDB" id="MicrosporidiaDB:A0H76_2974"/>
<dbReference type="PROSITE" id="PS51975">
    <property type="entry name" value="RNASE_H_2"/>
    <property type="match status" value="1"/>
</dbReference>
<dbReference type="AlphaFoldDB" id="A0A1X0QDQ2"/>
<organism evidence="11 12">
    <name type="scientific">Hepatospora eriocheir</name>
    <dbReference type="NCBI Taxonomy" id="1081669"/>
    <lineage>
        <taxon>Eukaryota</taxon>
        <taxon>Fungi</taxon>
        <taxon>Fungi incertae sedis</taxon>
        <taxon>Microsporidia</taxon>
        <taxon>Hepatosporidae</taxon>
        <taxon>Hepatospora</taxon>
    </lineage>
</organism>
<dbReference type="FunFam" id="1.10.10.460:FF:000001">
    <property type="entry name" value="Ribonuclease"/>
    <property type="match status" value="1"/>
</dbReference>
<feature type="binding site" evidence="8">
    <location>
        <position position="24"/>
    </location>
    <ligand>
        <name>a divalent metal cation</name>
        <dbReference type="ChEBI" id="CHEBI:60240"/>
    </ligand>
</feature>
<dbReference type="GO" id="GO:0004523">
    <property type="term" value="F:RNA-DNA hybrid ribonuclease activity"/>
    <property type="evidence" value="ECO:0007669"/>
    <property type="project" value="UniProtKB-UniRule"/>
</dbReference>
<feature type="binding site" evidence="8">
    <location>
        <position position="122"/>
    </location>
    <ligand>
        <name>a divalent metal cation</name>
        <dbReference type="ChEBI" id="CHEBI:60240"/>
    </ligand>
</feature>
<evidence type="ECO:0000256" key="7">
    <source>
        <dbReference type="ARBA" id="ARBA00022801"/>
    </source>
</evidence>
<evidence type="ECO:0000256" key="1">
    <source>
        <dbReference type="ARBA" id="ARBA00000077"/>
    </source>
</evidence>
<dbReference type="InterPro" id="IPR004649">
    <property type="entry name" value="RNase_H2_suA"/>
</dbReference>
<evidence type="ECO:0000256" key="4">
    <source>
        <dbReference type="ARBA" id="ARBA00022722"/>
    </source>
</evidence>
<reference evidence="11 12" key="1">
    <citation type="journal article" date="2017" name="Environ. Microbiol.">
        <title>Decay of the glycolytic pathway and adaptation to intranuclear parasitism within Enterocytozoonidae microsporidia.</title>
        <authorList>
            <person name="Wiredu Boakye D."/>
            <person name="Jaroenlak P."/>
            <person name="Prachumwat A."/>
            <person name="Williams T.A."/>
            <person name="Bateman K.S."/>
            <person name="Itsathitphaisarn O."/>
            <person name="Sritunyalucksana K."/>
            <person name="Paszkiewicz K.H."/>
            <person name="Moore K.A."/>
            <person name="Stentiford G.D."/>
            <person name="Williams B.A."/>
        </authorList>
    </citation>
    <scope>NUCLEOTIDE SEQUENCE [LARGE SCALE GENOMIC DNA]</scope>
    <source>
        <strain evidence="11 12">GB1</strain>
    </source>
</reference>
<keyword evidence="12" id="KW-1185">Reference proteome</keyword>
<dbReference type="GO" id="GO:0003723">
    <property type="term" value="F:RNA binding"/>
    <property type="evidence" value="ECO:0007669"/>
    <property type="project" value="UniProtKB-UniRule"/>
</dbReference>
<sequence>MFENQFISTIEDEITKEVVVGIDEAGRGPVIGPMVYAACIYDPDDKTKYYDSKACTPVQRTKLAEKCLKNNFAVYKSISPVYITSNMERNVKNLNEISREAVVEILQEVKKKCKNVKMVYIDGLGDNVKYKTYLKKFFDYNFTIENKADSLYNCVSAASILAKVKRDEFFVGKNIGSGYPSDPNTKNWLRKNKDVILGFPNFVRHSWSTIKNLLPQRKSTSLKGKLKGFYFE</sequence>
<dbReference type="EMBL" id="LVKB01000006">
    <property type="protein sequence ID" value="ORD97916.1"/>
    <property type="molecule type" value="Genomic_DNA"/>
</dbReference>
<dbReference type="InterPro" id="IPR001352">
    <property type="entry name" value="RNase_HII/HIII"/>
</dbReference>
<keyword evidence="7 8" id="KW-0378">Hydrolase</keyword>
<feature type="binding site" evidence="8">
    <location>
        <position position="23"/>
    </location>
    <ligand>
        <name>a divalent metal cation</name>
        <dbReference type="ChEBI" id="CHEBI:60240"/>
    </ligand>
</feature>
<evidence type="ECO:0000313" key="12">
    <source>
        <dbReference type="Proteomes" id="UP000192356"/>
    </source>
</evidence>
<dbReference type="SUPFAM" id="SSF53098">
    <property type="entry name" value="Ribonuclease H-like"/>
    <property type="match status" value="1"/>
</dbReference>
<protein>
    <recommendedName>
        <fullName evidence="9">Ribonuclease</fullName>
        <ecNumber evidence="9">3.1.26.4</ecNumber>
    </recommendedName>
</protein>
<comment type="catalytic activity">
    <reaction evidence="1 8 9">
        <text>Endonucleolytic cleavage to 5'-phosphomonoester.</text>
        <dbReference type="EC" id="3.1.26.4"/>
    </reaction>
</comment>
<dbReference type="NCBIfam" id="TIGR00729">
    <property type="entry name" value="ribonuclease HII"/>
    <property type="match status" value="1"/>
</dbReference>
<accession>A0A1X0QDQ2</accession>
<dbReference type="VEuPathDB" id="MicrosporidiaDB:HERIO_242"/>
<evidence type="ECO:0000313" key="11">
    <source>
        <dbReference type="EMBL" id="ORD97916.1"/>
    </source>
</evidence>
<dbReference type="PANTHER" id="PTHR10954:SF7">
    <property type="entry name" value="RIBONUCLEASE H2 SUBUNIT A"/>
    <property type="match status" value="1"/>
</dbReference>
<keyword evidence="6 8" id="KW-0255">Endonuclease</keyword>
<comment type="function">
    <text evidence="9">Endonuclease that specifically degrades the RNA of RNA-DNA hybrids.</text>
</comment>
<evidence type="ECO:0000256" key="2">
    <source>
        <dbReference type="ARBA" id="ARBA00001946"/>
    </source>
</evidence>
<evidence type="ECO:0000256" key="5">
    <source>
        <dbReference type="ARBA" id="ARBA00022723"/>
    </source>
</evidence>
<dbReference type="Pfam" id="PF01351">
    <property type="entry name" value="RNase_HII"/>
    <property type="match status" value="1"/>
</dbReference>
<dbReference type="InterPro" id="IPR036397">
    <property type="entry name" value="RNaseH_sf"/>
</dbReference>
<gene>
    <name evidence="11" type="primary">RNH2A</name>
    <name evidence="11" type="ORF">HERIO_242</name>
</gene>
<keyword evidence="4 8" id="KW-0540">Nuclease</keyword>
<dbReference type="GO" id="GO:0006298">
    <property type="term" value="P:mismatch repair"/>
    <property type="evidence" value="ECO:0007669"/>
    <property type="project" value="TreeGrafter"/>
</dbReference>
<keyword evidence="5 8" id="KW-0479">Metal-binding</keyword>
<dbReference type="GO" id="GO:0043137">
    <property type="term" value="P:DNA replication, removal of RNA primer"/>
    <property type="evidence" value="ECO:0007669"/>
    <property type="project" value="TreeGrafter"/>
</dbReference>
<evidence type="ECO:0000256" key="8">
    <source>
        <dbReference type="PROSITE-ProRule" id="PRU01319"/>
    </source>
</evidence>
<evidence type="ECO:0000256" key="9">
    <source>
        <dbReference type="RuleBase" id="RU003515"/>
    </source>
</evidence>
<dbReference type="Proteomes" id="UP000192356">
    <property type="component" value="Unassembled WGS sequence"/>
</dbReference>
<proteinExistence type="inferred from homology"/>
<dbReference type="InterPro" id="IPR024567">
    <property type="entry name" value="RNase_HII/HIII_dom"/>
</dbReference>
<dbReference type="InterPro" id="IPR023160">
    <property type="entry name" value="RNase_HII_hlx-loop-hlx_cap_dom"/>
</dbReference>
<evidence type="ECO:0000256" key="3">
    <source>
        <dbReference type="ARBA" id="ARBA00007058"/>
    </source>
</evidence>
<comment type="cofactor">
    <cofactor evidence="2">
        <name>Mg(2+)</name>
        <dbReference type="ChEBI" id="CHEBI:18420"/>
    </cofactor>
</comment>
<name>A0A1X0QDQ2_9MICR</name>
<comment type="similarity">
    <text evidence="3">Belongs to the RNase HII family. Eukaryotic subfamily.</text>
</comment>
<dbReference type="PANTHER" id="PTHR10954">
    <property type="entry name" value="RIBONUCLEASE H2 SUBUNIT A"/>
    <property type="match status" value="1"/>
</dbReference>
<comment type="caution">
    <text evidence="11">The sequence shown here is derived from an EMBL/GenBank/DDBJ whole genome shotgun (WGS) entry which is preliminary data.</text>
</comment>
<dbReference type="CDD" id="cd07181">
    <property type="entry name" value="RNase_HII_eukaryota_like"/>
    <property type="match status" value="1"/>
</dbReference>
<evidence type="ECO:0000259" key="10">
    <source>
        <dbReference type="PROSITE" id="PS51975"/>
    </source>
</evidence>
<evidence type="ECO:0000256" key="6">
    <source>
        <dbReference type="ARBA" id="ARBA00022759"/>
    </source>
</evidence>
<dbReference type="GO" id="GO:0032299">
    <property type="term" value="C:ribonuclease H2 complex"/>
    <property type="evidence" value="ECO:0007669"/>
    <property type="project" value="TreeGrafter"/>
</dbReference>
<feature type="domain" description="RNase H type-2" evidence="10">
    <location>
        <begin position="17"/>
        <end position="219"/>
    </location>
</feature>
<dbReference type="GO" id="GO:0046872">
    <property type="term" value="F:metal ion binding"/>
    <property type="evidence" value="ECO:0007669"/>
    <property type="project" value="UniProtKB-KW"/>
</dbReference>
<dbReference type="Gene3D" id="1.10.10.460">
    <property type="entry name" value="Ribonuclease hii. Domain 2"/>
    <property type="match status" value="1"/>
</dbReference>
<dbReference type="OrthoDB" id="7462577at2759"/>
<dbReference type="EC" id="3.1.26.4" evidence="9"/>
<dbReference type="Gene3D" id="3.30.420.10">
    <property type="entry name" value="Ribonuclease H-like superfamily/Ribonuclease H"/>
    <property type="match status" value="1"/>
</dbReference>
<dbReference type="InterPro" id="IPR012337">
    <property type="entry name" value="RNaseH-like_sf"/>
</dbReference>